<proteinExistence type="predicted"/>
<dbReference type="Pfam" id="PF22936">
    <property type="entry name" value="Pol_BBD"/>
    <property type="match status" value="1"/>
</dbReference>
<name>A0A438CSX4_VITVI</name>
<evidence type="ECO:0000313" key="3">
    <source>
        <dbReference type="EMBL" id="RVW26305.1"/>
    </source>
</evidence>
<evidence type="ECO:0000259" key="2">
    <source>
        <dbReference type="Pfam" id="PF22936"/>
    </source>
</evidence>
<comment type="caution">
    <text evidence="3">The sequence shown here is derived from an EMBL/GenBank/DDBJ whole genome shotgun (WGS) entry which is preliminary data.</text>
</comment>
<evidence type="ECO:0000256" key="1">
    <source>
        <dbReference type="SAM" id="MobiDB-lite"/>
    </source>
</evidence>
<feature type="region of interest" description="Disordered" evidence="1">
    <location>
        <begin position="105"/>
        <end position="128"/>
    </location>
</feature>
<organism evidence="3 4">
    <name type="scientific">Vitis vinifera</name>
    <name type="common">Grape</name>
    <dbReference type="NCBI Taxonomy" id="29760"/>
    <lineage>
        <taxon>Eukaryota</taxon>
        <taxon>Viridiplantae</taxon>
        <taxon>Streptophyta</taxon>
        <taxon>Embryophyta</taxon>
        <taxon>Tracheophyta</taxon>
        <taxon>Spermatophyta</taxon>
        <taxon>Magnoliopsida</taxon>
        <taxon>eudicotyledons</taxon>
        <taxon>Gunneridae</taxon>
        <taxon>Pentapetalae</taxon>
        <taxon>rosids</taxon>
        <taxon>Vitales</taxon>
        <taxon>Vitaceae</taxon>
        <taxon>Viteae</taxon>
        <taxon>Vitis</taxon>
    </lineage>
</organism>
<dbReference type="InterPro" id="IPR054722">
    <property type="entry name" value="PolX-like_BBD"/>
</dbReference>
<gene>
    <name evidence="3" type="primary">POLX_1926</name>
    <name evidence="3" type="ORF">CK203_107172</name>
</gene>
<accession>A0A438CSX4</accession>
<dbReference type="Proteomes" id="UP000288805">
    <property type="component" value="Unassembled WGS sequence"/>
</dbReference>
<feature type="domain" description="Retrovirus-related Pol polyprotein from transposon TNT 1-94-like beta-barrel" evidence="2">
    <location>
        <begin position="35"/>
        <end position="82"/>
    </location>
</feature>
<sequence>MNESSNEDRAATTIEDFLLMYDDDMINSTFDETSWVIDSGATTHATFCRDFYTSYTPGDFGVVKMGNNNVANVVGIDKTTTDLNEVEKAKSDSSDKLIDLEIIPPTSMEDQLDVETQNDQHGASDDPEPIEYVMFTDGEEPESFEEAIESEQKREWIEAFQDEMKSLHDNHTFELMKLSKGKRALKNKWEYKVKQEEHTSCPRYKARLAIKGFC</sequence>
<dbReference type="EMBL" id="QGNW01002018">
    <property type="protein sequence ID" value="RVW26305.1"/>
    <property type="molecule type" value="Genomic_DNA"/>
</dbReference>
<evidence type="ECO:0000313" key="4">
    <source>
        <dbReference type="Proteomes" id="UP000288805"/>
    </source>
</evidence>
<reference evidence="3 4" key="1">
    <citation type="journal article" date="2018" name="PLoS Genet.">
        <title>Population sequencing reveals clonal diversity and ancestral inbreeding in the grapevine cultivar Chardonnay.</title>
        <authorList>
            <person name="Roach M.J."/>
            <person name="Johnson D.L."/>
            <person name="Bohlmann J."/>
            <person name="van Vuuren H.J."/>
            <person name="Jones S.J."/>
            <person name="Pretorius I.S."/>
            <person name="Schmidt S.A."/>
            <person name="Borneman A.R."/>
        </authorList>
    </citation>
    <scope>NUCLEOTIDE SEQUENCE [LARGE SCALE GENOMIC DNA]</scope>
    <source>
        <strain evidence="4">cv. Chardonnay</strain>
        <tissue evidence="3">Leaf</tissue>
    </source>
</reference>
<protein>
    <submittedName>
        <fullName evidence="3">Retrovirus-related Pol polyprotein from transposon TNT 1-94</fullName>
    </submittedName>
</protein>
<dbReference type="AlphaFoldDB" id="A0A438CSX4"/>